<keyword evidence="4 8" id="KW-1133">Transmembrane helix</keyword>
<dbReference type="PANTHER" id="PTHR46154:SF3">
    <property type="entry name" value="DUR32P"/>
    <property type="match status" value="1"/>
</dbReference>
<name>A0A9P6GLV5_9PLEO</name>
<evidence type="ECO:0000256" key="7">
    <source>
        <dbReference type="SAM" id="MobiDB-lite"/>
    </source>
</evidence>
<feature type="region of interest" description="Disordered" evidence="7">
    <location>
        <begin position="554"/>
        <end position="580"/>
    </location>
</feature>
<dbReference type="InterPro" id="IPR001734">
    <property type="entry name" value="Na/solute_symporter"/>
</dbReference>
<keyword evidence="5 8" id="KW-0472">Membrane</keyword>
<dbReference type="CDD" id="cd11476">
    <property type="entry name" value="SLC5sbd_DUR3"/>
    <property type="match status" value="1"/>
</dbReference>
<feature type="transmembrane region" description="Helical" evidence="8">
    <location>
        <begin position="98"/>
        <end position="117"/>
    </location>
</feature>
<proteinExistence type="inferred from homology"/>
<dbReference type="GO" id="GO:0005886">
    <property type="term" value="C:plasma membrane"/>
    <property type="evidence" value="ECO:0007669"/>
    <property type="project" value="TreeGrafter"/>
</dbReference>
<reference evidence="9" key="1">
    <citation type="journal article" date="2020" name="Mol. Plant Microbe Interact.">
        <title>Genome Sequence of the Biocontrol Agent Coniothyrium minitans strain Conio (IMI 134523).</title>
        <authorList>
            <person name="Patel D."/>
            <person name="Shittu T.A."/>
            <person name="Baroncelli R."/>
            <person name="Muthumeenakshi S."/>
            <person name="Osborne T.H."/>
            <person name="Janganan T.K."/>
            <person name="Sreenivasaprasad S."/>
        </authorList>
    </citation>
    <scope>NUCLEOTIDE SEQUENCE</scope>
    <source>
        <strain evidence="9">Conio</strain>
    </source>
</reference>
<dbReference type="Proteomes" id="UP000756921">
    <property type="component" value="Unassembled WGS sequence"/>
</dbReference>
<evidence type="ECO:0000256" key="2">
    <source>
        <dbReference type="ARBA" id="ARBA00006434"/>
    </source>
</evidence>
<feature type="transmembrane region" description="Helical" evidence="8">
    <location>
        <begin position="501"/>
        <end position="522"/>
    </location>
</feature>
<feature type="transmembrane region" description="Helical" evidence="8">
    <location>
        <begin position="166"/>
        <end position="191"/>
    </location>
</feature>
<dbReference type="InterPro" id="IPR031155">
    <property type="entry name" value="DUR"/>
</dbReference>
<evidence type="ECO:0000256" key="1">
    <source>
        <dbReference type="ARBA" id="ARBA00004141"/>
    </source>
</evidence>
<gene>
    <name evidence="9" type="ORF">PMIN01_04283</name>
</gene>
<dbReference type="AlphaFoldDB" id="A0A9P6GLV5"/>
<feature type="transmembrane region" description="Helical" evidence="8">
    <location>
        <begin position="402"/>
        <end position="425"/>
    </location>
</feature>
<feature type="transmembrane region" description="Helical" evidence="8">
    <location>
        <begin position="637"/>
        <end position="656"/>
    </location>
</feature>
<evidence type="ECO:0000313" key="9">
    <source>
        <dbReference type="EMBL" id="KAF9736504.1"/>
    </source>
</evidence>
<keyword evidence="3 8" id="KW-0812">Transmembrane</keyword>
<dbReference type="PROSITE" id="PS50283">
    <property type="entry name" value="NA_SOLUT_SYMP_3"/>
    <property type="match status" value="1"/>
</dbReference>
<feature type="transmembrane region" description="Helical" evidence="8">
    <location>
        <begin position="138"/>
        <end position="160"/>
    </location>
</feature>
<dbReference type="EMBL" id="WJXW01000004">
    <property type="protein sequence ID" value="KAF9736504.1"/>
    <property type="molecule type" value="Genomic_DNA"/>
</dbReference>
<feature type="transmembrane region" description="Helical" evidence="8">
    <location>
        <begin position="354"/>
        <end position="381"/>
    </location>
</feature>
<dbReference type="Gene3D" id="1.20.1730.10">
    <property type="entry name" value="Sodium/glucose cotransporter"/>
    <property type="match status" value="1"/>
</dbReference>
<accession>A0A9P6GLV5</accession>
<evidence type="ECO:0000256" key="6">
    <source>
        <dbReference type="RuleBase" id="RU362091"/>
    </source>
</evidence>
<feature type="transmembrane region" description="Helical" evidence="8">
    <location>
        <begin position="61"/>
        <end position="78"/>
    </location>
</feature>
<feature type="transmembrane region" description="Helical" evidence="8">
    <location>
        <begin position="260"/>
        <end position="282"/>
    </location>
</feature>
<comment type="caution">
    <text evidence="9">The sequence shown here is derived from an EMBL/GenBank/DDBJ whole genome shotgun (WGS) entry which is preliminary data.</text>
</comment>
<organism evidence="9 10">
    <name type="scientific">Paraphaeosphaeria minitans</name>
    <dbReference type="NCBI Taxonomy" id="565426"/>
    <lineage>
        <taxon>Eukaryota</taxon>
        <taxon>Fungi</taxon>
        <taxon>Dikarya</taxon>
        <taxon>Ascomycota</taxon>
        <taxon>Pezizomycotina</taxon>
        <taxon>Dothideomycetes</taxon>
        <taxon>Pleosporomycetidae</taxon>
        <taxon>Pleosporales</taxon>
        <taxon>Massarineae</taxon>
        <taxon>Didymosphaeriaceae</taxon>
        <taxon>Paraphaeosphaeria</taxon>
    </lineage>
</organism>
<feature type="transmembrane region" description="Helical" evidence="8">
    <location>
        <begin position="20"/>
        <end position="40"/>
    </location>
</feature>
<evidence type="ECO:0000256" key="4">
    <source>
        <dbReference type="ARBA" id="ARBA00022989"/>
    </source>
</evidence>
<evidence type="ECO:0000256" key="3">
    <source>
        <dbReference type="ARBA" id="ARBA00022692"/>
    </source>
</evidence>
<dbReference type="Pfam" id="PF00474">
    <property type="entry name" value="SSF"/>
    <property type="match status" value="1"/>
</dbReference>
<sequence length="719" mass="77354">MSTLELGVSGIQLVPQTTGYALLIGLGVVFCGVILVALQIQKAYLSEDAGTSEMFMVANRSVGTGLTASAVFSSWMWINETVFAAAMCYRFGIAVPLWWATGLCFQIALMAALGVLAKIRVPYAHTSLEIIRMRYGKIGHVVFIILNITNNVFGCASMILTGSQLVYGISGIHFAAATVLIPLGVVLYTAVGGLKATFLTDYLHTAIALLLIIYFTLEVLTNEAVGGLGGLYDKVMANASANFIEGNFEGSVLTFKSKQAIIWALILKFGNLALVVMDTAFWQKSFATEVNATVPGYNLAALAIFGVPWGLGTVFGLTARALHNTPIWPTYPSPLTQAQINAGLVMPYTVKALIGAPGIAAFFVLLFMALTSTVSSSMIAVSSILSFDVYKTYLNPRASDKTLVHVSHLTVVFHGVFITGVALALNYGGANMTWIGYFRPILSCPGIIPLALTLLWDRQTRLAAIASPILGFFTGLAIWLGTSKALYGEISMVSTGMGLPALYGATASFFSPALYSVLLSLYKPSVFDWAVFLRIELTEEKQLARSSGALLAPASGATRTAEKDDEGEGEKTHAAKGPAEPDVSVLAPTAEHCAIVQKNDTVIFASSSSSSSSLSLARPTHPFPPATLRKLHWWHRVAWAWFGVIVLVTFIAWPMPLYRDYIFTRSFFVGWVGVAIAWQFLAFAAVVVYPVYDGRSEIAKGARGVWGTARGWLGRRGSR</sequence>
<dbReference type="PANTHER" id="PTHR46154">
    <property type="match status" value="1"/>
</dbReference>
<dbReference type="GO" id="GO:0015204">
    <property type="term" value="F:urea transmembrane transporter activity"/>
    <property type="evidence" value="ECO:0007669"/>
    <property type="project" value="InterPro"/>
</dbReference>
<feature type="transmembrane region" description="Helical" evidence="8">
    <location>
        <begin position="668"/>
        <end position="692"/>
    </location>
</feature>
<comment type="subcellular location">
    <subcellularLocation>
        <location evidence="1">Membrane</location>
        <topology evidence="1">Multi-pass membrane protein</topology>
    </subcellularLocation>
</comment>
<keyword evidence="10" id="KW-1185">Reference proteome</keyword>
<protein>
    <submittedName>
        <fullName evidence="9">Urea active transporter</fullName>
    </submittedName>
</protein>
<evidence type="ECO:0000313" key="10">
    <source>
        <dbReference type="Proteomes" id="UP000756921"/>
    </source>
</evidence>
<evidence type="ECO:0000256" key="8">
    <source>
        <dbReference type="SAM" id="Phobius"/>
    </source>
</evidence>
<dbReference type="InterPro" id="IPR038377">
    <property type="entry name" value="Na/Glc_symporter_sf"/>
</dbReference>
<feature type="transmembrane region" description="Helical" evidence="8">
    <location>
        <begin position="462"/>
        <end position="481"/>
    </location>
</feature>
<evidence type="ECO:0000256" key="5">
    <source>
        <dbReference type="ARBA" id="ARBA00023136"/>
    </source>
</evidence>
<feature type="transmembrane region" description="Helical" evidence="8">
    <location>
        <begin position="294"/>
        <end position="319"/>
    </location>
</feature>
<comment type="similarity">
    <text evidence="2 6">Belongs to the sodium:solute symporter (SSF) (TC 2.A.21) family.</text>
</comment>
<dbReference type="OrthoDB" id="6132759at2759"/>
<feature type="transmembrane region" description="Helical" evidence="8">
    <location>
        <begin position="437"/>
        <end position="455"/>
    </location>
</feature>